<organism evidence="2 3">
    <name type="scientific">Mycoplasmopsis equigenitalium</name>
    <dbReference type="NCBI Taxonomy" id="114883"/>
    <lineage>
        <taxon>Bacteria</taxon>
        <taxon>Bacillati</taxon>
        <taxon>Mycoplasmatota</taxon>
        <taxon>Mycoplasmoidales</taxon>
        <taxon>Metamycoplasmataceae</taxon>
        <taxon>Mycoplasmopsis</taxon>
    </lineage>
</organism>
<dbReference type="EMBL" id="CP101808">
    <property type="protein sequence ID" value="UUD36976.1"/>
    <property type="molecule type" value="Genomic_DNA"/>
</dbReference>
<keyword evidence="1" id="KW-0732">Signal</keyword>
<evidence type="ECO:0000313" key="2">
    <source>
        <dbReference type="EMBL" id="UUD36976.1"/>
    </source>
</evidence>
<keyword evidence="3" id="KW-1185">Reference proteome</keyword>
<dbReference type="Proteomes" id="UP001059576">
    <property type="component" value="Chromosome"/>
</dbReference>
<feature type="signal peptide" evidence="1">
    <location>
        <begin position="1"/>
        <end position="29"/>
    </location>
</feature>
<evidence type="ECO:0000313" key="3">
    <source>
        <dbReference type="Proteomes" id="UP001059576"/>
    </source>
</evidence>
<accession>A0ABY5J142</accession>
<sequence>MSFFNRKLFIFSSFLIPVLSISCANNSSAQWGYKNWDWNEIKIAQADKNIDSSTVEVYNSQTYSDKFVKNVIIPEFKNAKNSIEFVEIFKKYFRIRLTTFRPHIGVDQPGYHVHWVRTEDVFEHQAELGSFQMQASMINNNKFYKADFRTNGEIFLEIKIKMASRAIDASKDEPLFYLNKNLRWQVC</sequence>
<name>A0ABY5J142_9BACT</name>
<dbReference type="PROSITE" id="PS51257">
    <property type="entry name" value="PROKAR_LIPOPROTEIN"/>
    <property type="match status" value="1"/>
</dbReference>
<dbReference type="RefSeq" id="WP_129722635.1">
    <property type="nucleotide sequence ID" value="NZ_CP101808.1"/>
</dbReference>
<evidence type="ECO:0000256" key="1">
    <source>
        <dbReference type="SAM" id="SignalP"/>
    </source>
</evidence>
<gene>
    <name evidence="2" type="ORF">NPA09_00120</name>
</gene>
<evidence type="ECO:0008006" key="4">
    <source>
        <dbReference type="Google" id="ProtNLM"/>
    </source>
</evidence>
<protein>
    <recommendedName>
        <fullName evidence="4">Lipoprotein</fullName>
    </recommendedName>
</protein>
<feature type="chain" id="PRO_5046997672" description="Lipoprotein" evidence="1">
    <location>
        <begin position="30"/>
        <end position="187"/>
    </location>
</feature>
<proteinExistence type="predicted"/>
<reference evidence="2" key="1">
    <citation type="submission" date="2022-07" db="EMBL/GenBank/DDBJ databases">
        <title>Complete genome of Mycoplasma equigenitalium type strain T37.</title>
        <authorList>
            <person name="Spergser J."/>
        </authorList>
    </citation>
    <scope>NUCLEOTIDE SEQUENCE</scope>
    <source>
        <strain evidence="2">T37</strain>
    </source>
</reference>